<dbReference type="PANTHER" id="PTHR24251">
    <property type="entry name" value="OVOCHYMASE-RELATED"/>
    <property type="match status" value="1"/>
</dbReference>
<keyword evidence="6" id="KW-1185">Reference proteome</keyword>
<name>A0ABV0Z5W7_9TELE</name>
<dbReference type="Proteomes" id="UP001469553">
    <property type="component" value="Unassembled WGS sequence"/>
</dbReference>
<evidence type="ECO:0000313" key="6">
    <source>
        <dbReference type="Proteomes" id="UP001469553"/>
    </source>
</evidence>
<evidence type="ECO:0000256" key="3">
    <source>
        <dbReference type="PROSITE-ProRule" id="PRU00059"/>
    </source>
</evidence>
<gene>
    <name evidence="5" type="ORF">AMECASPLE_031772</name>
</gene>
<organism evidence="5 6">
    <name type="scientific">Ameca splendens</name>
    <dbReference type="NCBI Taxonomy" id="208324"/>
    <lineage>
        <taxon>Eukaryota</taxon>
        <taxon>Metazoa</taxon>
        <taxon>Chordata</taxon>
        <taxon>Craniata</taxon>
        <taxon>Vertebrata</taxon>
        <taxon>Euteleostomi</taxon>
        <taxon>Actinopterygii</taxon>
        <taxon>Neopterygii</taxon>
        <taxon>Teleostei</taxon>
        <taxon>Neoteleostei</taxon>
        <taxon>Acanthomorphata</taxon>
        <taxon>Ovalentaria</taxon>
        <taxon>Atherinomorphae</taxon>
        <taxon>Cyprinodontiformes</taxon>
        <taxon>Goodeidae</taxon>
        <taxon>Ameca</taxon>
    </lineage>
</organism>
<dbReference type="InterPro" id="IPR000859">
    <property type="entry name" value="CUB_dom"/>
</dbReference>
<evidence type="ECO:0000259" key="4">
    <source>
        <dbReference type="PROSITE" id="PS01180"/>
    </source>
</evidence>
<dbReference type="PROSITE" id="PS01180">
    <property type="entry name" value="CUB"/>
    <property type="match status" value="2"/>
</dbReference>
<dbReference type="SMART" id="SM00042">
    <property type="entry name" value="CUB"/>
    <property type="match status" value="1"/>
</dbReference>
<dbReference type="Gene3D" id="2.60.120.290">
    <property type="entry name" value="Spermadhesin, CUB domain"/>
    <property type="match status" value="2"/>
</dbReference>
<keyword evidence="2" id="KW-1015">Disulfide bond</keyword>
<dbReference type="SUPFAM" id="SSF49854">
    <property type="entry name" value="Spermadhesin, CUB domain"/>
    <property type="match status" value="2"/>
</dbReference>
<comment type="caution">
    <text evidence="5">The sequence shown here is derived from an EMBL/GenBank/DDBJ whole genome shotgun (WGS) entry which is preliminary data.</text>
</comment>
<feature type="domain" description="CUB" evidence="4">
    <location>
        <begin position="78"/>
        <end position="154"/>
    </location>
</feature>
<dbReference type="CDD" id="cd00041">
    <property type="entry name" value="CUB"/>
    <property type="match status" value="2"/>
</dbReference>
<keyword evidence="1" id="KW-0677">Repeat</keyword>
<proteinExistence type="predicted"/>
<evidence type="ECO:0000313" key="5">
    <source>
        <dbReference type="EMBL" id="MEQ2301025.1"/>
    </source>
</evidence>
<dbReference type="PANTHER" id="PTHR24251:SF45">
    <property type="entry name" value="METALLOENDOPEPTIDASE"/>
    <property type="match status" value="1"/>
</dbReference>
<sequence>MQRYWPCHLEPLFALPLHAYQIRNGSTADSQLIGRFCGQALPSPIFPHFNQLYLRFKSDFSAARDGFDATWTSSPHGCGGILYGNHGSFSSPEYPGSYPNNTHCEWSIKAPRGRVVTITFAQISIDDPGDCQNNFLKLYDGPDTSSPPVGPYCGVVDIPGQVDRLFCSAVRWRVWMVKFHMDLQRWM</sequence>
<protein>
    <recommendedName>
        <fullName evidence="4">CUB domain-containing protein</fullName>
    </recommendedName>
</protein>
<dbReference type="Pfam" id="PF00431">
    <property type="entry name" value="CUB"/>
    <property type="match status" value="2"/>
</dbReference>
<reference evidence="5 6" key="1">
    <citation type="submission" date="2021-06" db="EMBL/GenBank/DDBJ databases">
        <authorList>
            <person name="Palmer J.M."/>
        </authorList>
    </citation>
    <scope>NUCLEOTIDE SEQUENCE [LARGE SCALE GENOMIC DNA]</scope>
    <source>
        <strain evidence="5 6">AS_MEX2019</strain>
        <tissue evidence="5">Muscle</tissue>
    </source>
</reference>
<feature type="domain" description="CUB" evidence="4">
    <location>
        <begin position="1"/>
        <end position="74"/>
    </location>
</feature>
<comment type="caution">
    <text evidence="3">Lacks conserved residue(s) required for the propagation of feature annotation.</text>
</comment>
<evidence type="ECO:0000256" key="2">
    <source>
        <dbReference type="ARBA" id="ARBA00023157"/>
    </source>
</evidence>
<evidence type="ECO:0000256" key="1">
    <source>
        <dbReference type="ARBA" id="ARBA00022737"/>
    </source>
</evidence>
<accession>A0ABV0Z5W7</accession>
<dbReference type="InterPro" id="IPR035914">
    <property type="entry name" value="Sperma_CUB_dom_sf"/>
</dbReference>
<dbReference type="EMBL" id="JAHRIP010051032">
    <property type="protein sequence ID" value="MEQ2301025.1"/>
    <property type="molecule type" value="Genomic_DNA"/>
</dbReference>